<feature type="transmembrane region" description="Helical" evidence="1">
    <location>
        <begin position="53"/>
        <end position="71"/>
    </location>
</feature>
<keyword evidence="1" id="KW-0812">Transmembrane</keyword>
<evidence type="ECO:0000313" key="3">
    <source>
        <dbReference type="Proteomes" id="UP001651880"/>
    </source>
</evidence>
<comment type="caution">
    <text evidence="2">The sequence shown here is derived from an EMBL/GenBank/DDBJ whole genome shotgun (WGS) entry which is preliminary data.</text>
</comment>
<gene>
    <name evidence="2" type="ORF">LJD61_10690</name>
</gene>
<protein>
    <submittedName>
        <fullName evidence="2">Chorion class high-cysteine HCB protein 13</fullName>
    </submittedName>
</protein>
<dbReference type="RefSeq" id="WP_255227527.1">
    <property type="nucleotide sequence ID" value="NZ_JAJEKE010000008.1"/>
</dbReference>
<evidence type="ECO:0000256" key="1">
    <source>
        <dbReference type="SAM" id="Phobius"/>
    </source>
</evidence>
<reference evidence="2 3" key="1">
    <citation type="submission" date="2021-10" db="EMBL/GenBank/DDBJ databases">
        <title>Lutispora strain m25 sp. nov., a thermophilic, non-spore-forming bacterium isolated from a lab-scale methanogenic bioreactor digesting anaerobic sludge.</title>
        <authorList>
            <person name="El Houari A."/>
            <person name="Mcdonald J."/>
        </authorList>
    </citation>
    <scope>NUCLEOTIDE SEQUENCE [LARGE SCALE GENOMIC DNA]</scope>
    <source>
        <strain evidence="3">m25</strain>
    </source>
</reference>
<dbReference type="Proteomes" id="UP001651880">
    <property type="component" value="Unassembled WGS sequence"/>
</dbReference>
<sequence>MGIASQECCEPTAGLFGSNWIWIILLILFFCGGFGGSGCGGSIFGGSFLGNNGIWIILIILFFFCFCGKRIF</sequence>
<keyword evidence="1" id="KW-0472">Membrane</keyword>
<name>A0ABT1NFF5_9FIRM</name>
<accession>A0ABT1NFF5</accession>
<evidence type="ECO:0000313" key="2">
    <source>
        <dbReference type="EMBL" id="MCQ1530010.1"/>
    </source>
</evidence>
<dbReference type="EMBL" id="JAJEKE010000008">
    <property type="protein sequence ID" value="MCQ1530010.1"/>
    <property type="molecule type" value="Genomic_DNA"/>
</dbReference>
<organism evidence="2 3">
    <name type="scientific">Lutispora saccharofermentans</name>
    <dbReference type="NCBI Taxonomy" id="3024236"/>
    <lineage>
        <taxon>Bacteria</taxon>
        <taxon>Bacillati</taxon>
        <taxon>Bacillota</taxon>
        <taxon>Clostridia</taxon>
        <taxon>Lutisporales</taxon>
        <taxon>Lutisporaceae</taxon>
        <taxon>Lutispora</taxon>
    </lineage>
</organism>
<keyword evidence="3" id="KW-1185">Reference proteome</keyword>
<proteinExistence type="predicted"/>
<feature type="transmembrane region" description="Helical" evidence="1">
    <location>
        <begin position="20"/>
        <end position="41"/>
    </location>
</feature>
<keyword evidence="1" id="KW-1133">Transmembrane helix</keyword>